<evidence type="ECO:0000313" key="1">
    <source>
        <dbReference type="EMBL" id="KAF7821146.1"/>
    </source>
</evidence>
<dbReference type="EMBL" id="JAAIUW010000008">
    <property type="protein sequence ID" value="KAF7821146.1"/>
    <property type="molecule type" value="Genomic_DNA"/>
</dbReference>
<name>A0A834THA6_9FABA</name>
<evidence type="ECO:0000313" key="2">
    <source>
        <dbReference type="Proteomes" id="UP000634136"/>
    </source>
</evidence>
<organism evidence="1 2">
    <name type="scientific">Senna tora</name>
    <dbReference type="NCBI Taxonomy" id="362788"/>
    <lineage>
        <taxon>Eukaryota</taxon>
        <taxon>Viridiplantae</taxon>
        <taxon>Streptophyta</taxon>
        <taxon>Embryophyta</taxon>
        <taxon>Tracheophyta</taxon>
        <taxon>Spermatophyta</taxon>
        <taxon>Magnoliopsida</taxon>
        <taxon>eudicotyledons</taxon>
        <taxon>Gunneridae</taxon>
        <taxon>Pentapetalae</taxon>
        <taxon>rosids</taxon>
        <taxon>fabids</taxon>
        <taxon>Fabales</taxon>
        <taxon>Fabaceae</taxon>
        <taxon>Caesalpinioideae</taxon>
        <taxon>Cassia clade</taxon>
        <taxon>Senna</taxon>
    </lineage>
</organism>
<dbReference type="Proteomes" id="UP000634136">
    <property type="component" value="Unassembled WGS sequence"/>
</dbReference>
<dbReference type="AlphaFoldDB" id="A0A834THA6"/>
<keyword evidence="2" id="KW-1185">Reference proteome</keyword>
<accession>A0A834THA6</accession>
<comment type="caution">
    <text evidence="1">The sequence shown here is derived from an EMBL/GenBank/DDBJ whole genome shotgun (WGS) entry which is preliminary data.</text>
</comment>
<sequence>MAEANDMVAIIIADYATRAKLIFCARASNI</sequence>
<protein>
    <submittedName>
        <fullName evidence="1">Uncharacterized protein</fullName>
    </submittedName>
</protein>
<gene>
    <name evidence="1" type="ORF">G2W53_026601</name>
</gene>
<reference evidence="1" key="1">
    <citation type="submission" date="2020-09" db="EMBL/GenBank/DDBJ databases">
        <title>Genome-Enabled Discovery of Anthraquinone Biosynthesis in Senna tora.</title>
        <authorList>
            <person name="Kang S.-H."/>
            <person name="Pandey R.P."/>
            <person name="Lee C.-M."/>
            <person name="Sim J.-S."/>
            <person name="Jeong J.-T."/>
            <person name="Choi B.-S."/>
            <person name="Jung M."/>
            <person name="Ginzburg D."/>
            <person name="Zhao K."/>
            <person name="Won S.Y."/>
            <person name="Oh T.-J."/>
            <person name="Yu Y."/>
            <person name="Kim N.-H."/>
            <person name="Lee O.R."/>
            <person name="Lee T.-H."/>
            <person name="Bashyal P."/>
            <person name="Kim T.-S."/>
            <person name="Lee W.-H."/>
            <person name="Kawkins C."/>
            <person name="Kim C.-K."/>
            <person name="Kim J.S."/>
            <person name="Ahn B.O."/>
            <person name="Rhee S.Y."/>
            <person name="Sohng J.K."/>
        </authorList>
    </citation>
    <scope>NUCLEOTIDE SEQUENCE</scope>
    <source>
        <tissue evidence="1">Leaf</tissue>
    </source>
</reference>
<proteinExistence type="predicted"/>